<reference evidence="1 2" key="1">
    <citation type="submission" date="2020-04" db="EMBL/GenBank/DDBJ databases">
        <authorList>
            <person name="Yin C."/>
        </authorList>
    </citation>
    <scope>NUCLEOTIDE SEQUENCE [LARGE SCALE GENOMIC DNA]</scope>
    <source>
        <strain evidence="1 2">Ae27</strain>
    </source>
</reference>
<dbReference type="AlphaFoldDB" id="A0A847RXV3"/>
<dbReference type="RefSeq" id="WP_168873833.1">
    <property type="nucleotide sequence ID" value="NZ_JABAIA010000003.1"/>
</dbReference>
<accession>A0A847RXV3</accession>
<sequence>MIFQFFSNYFMYFTSILHLAHDGERVSITVTLLNAKSSRSYEHINIMESKKWYILDVPGVPNLVNSFQFLKIKVPVEFKFQVISDSAFSVELLSTLIGRLQSADSVDNLEELYGRIVAKVNRIAKVILPLRRVSADRLALLESALKSECDKFQAQSAPGT</sequence>
<keyword evidence="2" id="KW-1185">Reference proteome</keyword>
<dbReference type="EMBL" id="JABAIA010000003">
    <property type="protein sequence ID" value="NLR67892.1"/>
    <property type="molecule type" value="Genomic_DNA"/>
</dbReference>
<comment type="caution">
    <text evidence="1">The sequence shown here is derived from an EMBL/GenBank/DDBJ whole genome shotgun (WGS) entry which is preliminary data.</text>
</comment>
<organism evidence="1 2">
    <name type="scientific">Chitinophaga varians</name>
    <dbReference type="NCBI Taxonomy" id="2202339"/>
    <lineage>
        <taxon>Bacteria</taxon>
        <taxon>Pseudomonadati</taxon>
        <taxon>Bacteroidota</taxon>
        <taxon>Chitinophagia</taxon>
        <taxon>Chitinophagales</taxon>
        <taxon>Chitinophagaceae</taxon>
        <taxon>Chitinophaga</taxon>
    </lineage>
</organism>
<name>A0A847RXV3_9BACT</name>
<dbReference type="Proteomes" id="UP000570474">
    <property type="component" value="Unassembled WGS sequence"/>
</dbReference>
<gene>
    <name evidence="1" type="ORF">HGH92_26545</name>
</gene>
<protein>
    <submittedName>
        <fullName evidence="1">Uncharacterized protein</fullName>
    </submittedName>
</protein>
<proteinExistence type="predicted"/>
<evidence type="ECO:0000313" key="1">
    <source>
        <dbReference type="EMBL" id="NLR67892.1"/>
    </source>
</evidence>
<evidence type="ECO:0000313" key="2">
    <source>
        <dbReference type="Proteomes" id="UP000570474"/>
    </source>
</evidence>